<reference evidence="2" key="1">
    <citation type="submission" date="2016-11" db="UniProtKB">
        <authorList>
            <consortium name="WormBaseParasite"/>
        </authorList>
    </citation>
    <scope>IDENTIFICATION</scope>
</reference>
<dbReference type="WBParaSite" id="Hba_00363">
    <property type="protein sequence ID" value="Hba_00363"/>
    <property type="gene ID" value="Hba_00363"/>
</dbReference>
<name>A0A1I7W6U8_HETBA</name>
<organism evidence="1 2">
    <name type="scientific">Heterorhabditis bacteriophora</name>
    <name type="common">Entomopathogenic nematode worm</name>
    <dbReference type="NCBI Taxonomy" id="37862"/>
    <lineage>
        <taxon>Eukaryota</taxon>
        <taxon>Metazoa</taxon>
        <taxon>Ecdysozoa</taxon>
        <taxon>Nematoda</taxon>
        <taxon>Chromadorea</taxon>
        <taxon>Rhabditida</taxon>
        <taxon>Rhabditina</taxon>
        <taxon>Rhabditomorpha</taxon>
        <taxon>Strongyloidea</taxon>
        <taxon>Heterorhabditidae</taxon>
        <taxon>Heterorhabditis</taxon>
    </lineage>
</organism>
<accession>A0A1I7W6U8</accession>
<proteinExistence type="predicted"/>
<dbReference type="Proteomes" id="UP000095283">
    <property type="component" value="Unplaced"/>
</dbReference>
<dbReference type="AlphaFoldDB" id="A0A1I7W6U8"/>
<protein>
    <submittedName>
        <fullName evidence="2">Uncharacterized protein</fullName>
    </submittedName>
</protein>
<sequence length="29" mass="3285">MHCLRGGDITLYILTQFYCRLGNILGISL</sequence>
<evidence type="ECO:0000313" key="2">
    <source>
        <dbReference type="WBParaSite" id="Hba_00363"/>
    </source>
</evidence>
<keyword evidence="1" id="KW-1185">Reference proteome</keyword>
<evidence type="ECO:0000313" key="1">
    <source>
        <dbReference type="Proteomes" id="UP000095283"/>
    </source>
</evidence>